<evidence type="ECO:0000313" key="2">
    <source>
        <dbReference type="Proteomes" id="UP000019194"/>
    </source>
</evidence>
<evidence type="ECO:0000313" key="1">
    <source>
        <dbReference type="EMBL" id="CDL38595.1"/>
    </source>
</evidence>
<accession>A0A7G2IN08</accession>
<dbReference type="Proteomes" id="UP000019194">
    <property type="component" value="Unassembled WGS sequence"/>
</dbReference>
<protein>
    <submittedName>
        <fullName evidence="1">Uncharacterized protein</fullName>
    </submittedName>
</protein>
<dbReference type="AlphaFoldDB" id="A0A7G2IN08"/>
<comment type="caution">
    <text evidence="1">The sequence shown here is derived from an EMBL/GenBank/DDBJ whole genome shotgun (WGS) entry which is preliminary data.</text>
</comment>
<name>A0A7G2IN08_CITFR</name>
<sequence>MDRRGGFRTCSRGGGVISTSCRANISRKQSNQCGAGECNFLHHNSVKFIIYPEEYLSEAQIQPEYINVKK</sequence>
<proteinExistence type="predicted"/>
<organism evidence="1 2">
    <name type="scientific">Citrobacter freundii</name>
    <dbReference type="NCBI Taxonomy" id="546"/>
    <lineage>
        <taxon>Bacteria</taxon>
        <taxon>Pseudomonadati</taxon>
        <taxon>Pseudomonadota</taxon>
        <taxon>Gammaproteobacteria</taxon>
        <taxon>Enterobacterales</taxon>
        <taxon>Enterobacteriaceae</taxon>
        <taxon>Citrobacter</taxon>
        <taxon>Citrobacter freundii complex</taxon>
    </lineage>
</organism>
<dbReference type="EMBL" id="CBWP010000043">
    <property type="protein sequence ID" value="CDL38595.1"/>
    <property type="molecule type" value="Genomic_DNA"/>
</dbReference>
<reference evidence="1 2" key="1">
    <citation type="submission" date="2013-10" db="EMBL/GenBank/DDBJ databases">
        <title>Antibiotic resistance diversity of beta-lactamase producers in the General Hospital Vienna.</title>
        <authorList>
            <person name="Barisic I."/>
            <person name="Mitteregger D."/>
            <person name="Hirschl A.M."/>
            <person name="Noehammer C."/>
            <person name="Wiesinger-Mayr H."/>
        </authorList>
    </citation>
    <scope>NUCLEOTIDE SEQUENCE [LARGE SCALE GENOMIC DNA]</scope>
    <source>
        <strain evidence="1 2">ISC11</strain>
    </source>
</reference>